<proteinExistence type="predicted"/>
<gene>
    <name evidence="1" type="ORF">P608_21975</name>
</gene>
<name>A0A0E3BPW0_9BURK</name>
<evidence type="ECO:0000313" key="2">
    <source>
        <dbReference type="Proteomes" id="UP000029549"/>
    </source>
</evidence>
<dbReference type="AlphaFoldDB" id="A0A0E3BPW0"/>
<comment type="caution">
    <text evidence="1">The sequence shown here is derived from an EMBL/GenBank/DDBJ whole genome shotgun (WGS) entry which is preliminary data.</text>
</comment>
<reference evidence="1 2" key="1">
    <citation type="submission" date="2013-09" db="EMBL/GenBank/DDBJ databases">
        <title>High correlation between genotypes and phenotypes of environmental bacteria Comamonas testosteroni strains.</title>
        <authorList>
            <person name="Liu L."/>
            <person name="Zhu W."/>
            <person name="Xia X."/>
            <person name="Xu B."/>
            <person name="Luo M."/>
            <person name="Wang G."/>
        </authorList>
    </citation>
    <scope>NUCLEOTIDE SEQUENCE [LARGE SCALE GENOMIC DNA]</scope>
    <source>
        <strain evidence="1 2">DF2</strain>
    </source>
</reference>
<keyword evidence="2" id="KW-1185">Reference proteome</keyword>
<protein>
    <submittedName>
        <fullName evidence="1">Uncharacterized protein</fullName>
    </submittedName>
</protein>
<organism evidence="1 2">
    <name type="scientific">Comamonas thiooxydans</name>
    <dbReference type="NCBI Taxonomy" id="363952"/>
    <lineage>
        <taxon>Bacteria</taxon>
        <taxon>Pseudomonadati</taxon>
        <taxon>Pseudomonadota</taxon>
        <taxon>Betaproteobacteria</taxon>
        <taxon>Burkholderiales</taxon>
        <taxon>Comamonadaceae</taxon>
        <taxon>Comamonas</taxon>
    </lineage>
</organism>
<dbReference type="Proteomes" id="UP000029549">
    <property type="component" value="Unassembled WGS sequence"/>
</dbReference>
<dbReference type="EMBL" id="AWTP01000144">
    <property type="protein sequence ID" value="KGH06531.1"/>
    <property type="molecule type" value="Genomic_DNA"/>
</dbReference>
<sequence>MQTLEPNYKNIADTIFQELNNTEPLDQHIQYVMDVIRGCKNALNAYDRFLEGNKTLE</sequence>
<accession>A0A0E3BPW0</accession>
<evidence type="ECO:0000313" key="1">
    <source>
        <dbReference type="EMBL" id="KGH06531.1"/>
    </source>
</evidence>